<dbReference type="Gene3D" id="2.60.120.10">
    <property type="entry name" value="Jelly Rolls"/>
    <property type="match status" value="1"/>
</dbReference>
<dbReference type="PROSITE" id="PS01124">
    <property type="entry name" value="HTH_ARAC_FAMILY_2"/>
    <property type="match status" value="1"/>
</dbReference>
<dbReference type="InterPro" id="IPR003313">
    <property type="entry name" value="AraC-bd"/>
</dbReference>
<dbReference type="InterPro" id="IPR020449">
    <property type="entry name" value="Tscrpt_reg_AraC-type_HTH"/>
</dbReference>
<keyword evidence="5" id="KW-0804">Transcription</keyword>
<evidence type="ECO:0000313" key="8">
    <source>
        <dbReference type="Proteomes" id="UP000253529"/>
    </source>
</evidence>
<name>A0A366ESS1_9HYPH</name>
<gene>
    <name evidence="7" type="ORF">DFR50_1392</name>
</gene>
<keyword evidence="8" id="KW-1185">Reference proteome</keyword>
<dbReference type="InterPro" id="IPR014710">
    <property type="entry name" value="RmlC-like_jellyroll"/>
</dbReference>
<dbReference type="InterPro" id="IPR018060">
    <property type="entry name" value="HTH_AraC"/>
</dbReference>
<evidence type="ECO:0000313" key="7">
    <source>
        <dbReference type="EMBL" id="RBP04525.1"/>
    </source>
</evidence>
<organism evidence="7 8">
    <name type="scientific">Roseiarcus fermentans</name>
    <dbReference type="NCBI Taxonomy" id="1473586"/>
    <lineage>
        <taxon>Bacteria</taxon>
        <taxon>Pseudomonadati</taxon>
        <taxon>Pseudomonadota</taxon>
        <taxon>Alphaproteobacteria</taxon>
        <taxon>Hyphomicrobiales</taxon>
        <taxon>Roseiarcaceae</taxon>
        <taxon>Roseiarcus</taxon>
    </lineage>
</organism>
<dbReference type="Proteomes" id="UP000253529">
    <property type="component" value="Unassembled WGS sequence"/>
</dbReference>
<dbReference type="PROSITE" id="PS00041">
    <property type="entry name" value="HTH_ARAC_FAMILY_1"/>
    <property type="match status" value="1"/>
</dbReference>
<dbReference type="InterPro" id="IPR009057">
    <property type="entry name" value="Homeodomain-like_sf"/>
</dbReference>
<dbReference type="GO" id="GO:0003700">
    <property type="term" value="F:DNA-binding transcription factor activity"/>
    <property type="evidence" value="ECO:0007669"/>
    <property type="project" value="InterPro"/>
</dbReference>
<evidence type="ECO:0000256" key="4">
    <source>
        <dbReference type="ARBA" id="ARBA00023159"/>
    </source>
</evidence>
<dbReference type="SMART" id="SM00342">
    <property type="entry name" value="HTH_ARAC"/>
    <property type="match status" value="1"/>
</dbReference>
<dbReference type="Pfam" id="PF12833">
    <property type="entry name" value="HTH_18"/>
    <property type="match status" value="1"/>
</dbReference>
<reference evidence="7 8" key="1">
    <citation type="submission" date="2018-06" db="EMBL/GenBank/DDBJ databases">
        <title>Genomic Encyclopedia of Type Strains, Phase IV (KMG-IV): sequencing the most valuable type-strain genomes for metagenomic binning, comparative biology and taxonomic classification.</title>
        <authorList>
            <person name="Goeker M."/>
        </authorList>
    </citation>
    <scope>NUCLEOTIDE SEQUENCE [LARGE SCALE GENOMIC DNA]</scope>
    <source>
        <strain evidence="7 8">DSM 24875</strain>
    </source>
</reference>
<dbReference type="Gene3D" id="1.10.10.60">
    <property type="entry name" value="Homeodomain-like"/>
    <property type="match status" value="1"/>
</dbReference>
<dbReference type="GO" id="GO:0043565">
    <property type="term" value="F:sequence-specific DNA binding"/>
    <property type="evidence" value="ECO:0007669"/>
    <property type="project" value="InterPro"/>
</dbReference>
<dbReference type="SUPFAM" id="SSF46689">
    <property type="entry name" value="Homeodomain-like"/>
    <property type="match status" value="1"/>
</dbReference>
<dbReference type="CDD" id="cd06124">
    <property type="entry name" value="cupin_NimR-like_N"/>
    <property type="match status" value="1"/>
</dbReference>
<dbReference type="PANTHER" id="PTHR11019:SF159">
    <property type="entry name" value="TRANSCRIPTIONAL REGULATOR-RELATED"/>
    <property type="match status" value="1"/>
</dbReference>
<dbReference type="OrthoDB" id="9804543at2"/>
<sequence>MPHRQPPDLIGHDLDGPTVAAFSVALKSEFATPAHRHPRGQMIGCIRGVVTVLTDIEAWVVPSGHAIWLPPHQLHGGQSFGPGAGWSVYVAPAACRDLPERPRTVFAPPLLREAILRAAAWEDDRWDVARQRIADLIVDEIGRLPAEALGLPMPRDPRLQRIARALLEHPEDGRTIEEWAAWACSTPRTLSRRFPQETGLSFMDWRQRARLLRALEMLAEGHSVTSIALDLGYSSVSGFIALFRRTFGATPTAHPICRGIEARRG</sequence>
<evidence type="ECO:0000259" key="6">
    <source>
        <dbReference type="PROSITE" id="PS01124"/>
    </source>
</evidence>
<evidence type="ECO:0000256" key="5">
    <source>
        <dbReference type="ARBA" id="ARBA00023163"/>
    </source>
</evidence>
<dbReference type="AlphaFoldDB" id="A0A366ESS1"/>
<keyword evidence="1" id="KW-0678">Repressor</keyword>
<evidence type="ECO:0000256" key="2">
    <source>
        <dbReference type="ARBA" id="ARBA00023015"/>
    </source>
</evidence>
<comment type="caution">
    <text evidence="7">The sequence shown here is derived from an EMBL/GenBank/DDBJ whole genome shotgun (WGS) entry which is preliminary data.</text>
</comment>
<dbReference type="PRINTS" id="PR00032">
    <property type="entry name" value="HTHARAC"/>
</dbReference>
<dbReference type="SUPFAM" id="SSF51182">
    <property type="entry name" value="RmlC-like cupins"/>
    <property type="match status" value="1"/>
</dbReference>
<dbReference type="RefSeq" id="WP_113892090.1">
    <property type="nucleotide sequence ID" value="NZ_QNRK01000039.1"/>
</dbReference>
<dbReference type="FunFam" id="1.10.10.60:FF:000132">
    <property type="entry name" value="AraC family transcriptional regulator"/>
    <property type="match status" value="1"/>
</dbReference>
<keyword evidence="4" id="KW-0010">Activator</keyword>
<evidence type="ECO:0000256" key="3">
    <source>
        <dbReference type="ARBA" id="ARBA00023125"/>
    </source>
</evidence>
<proteinExistence type="predicted"/>
<dbReference type="Pfam" id="PF02311">
    <property type="entry name" value="AraC_binding"/>
    <property type="match status" value="1"/>
</dbReference>
<keyword evidence="3" id="KW-0238">DNA-binding</keyword>
<feature type="domain" description="HTH araC/xylS-type" evidence="6">
    <location>
        <begin position="160"/>
        <end position="252"/>
    </location>
</feature>
<protein>
    <submittedName>
        <fullName evidence="7">AraC family transcriptional regulator</fullName>
    </submittedName>
</protein>
<dbReference type="InterPro" id="IPR018062">
    <property type="entry name" value="HTH_AraC-typ_CS"/>
</dbReference>
<dbReference type="PANTHER" id="PTHR11019">
    <property type="entry name" value="HTH-TYPE TRANSCRIPTIONAL REGULATOR NIMR"/>
    <property type="match status" value="1"/>
</dbReference>
<accession>A0A366ESS1</accession>
<evidence type="ECO:0000256" key="1">
    <source>
        <dbReference type="ARBA" id="ARBA00022491"/>
    </source>
</evidence>
<dbReference type="InterPro" id="IPR011051">
    <property type="entry name" value="RmlC_Cupin_sf"/>
</dbReference>
<dbReference type="EMBL" id="QNRK01000039">
    <property type="protein sequence ID" value="RBP04525.1"/>
    <property type="molecule type" value="Genomic_DNA"/>
</dbReference>
<keyword evidence="2" id="KW-0805">Transcription regulation</keyword>